<evidence type="ECO:0000256" key="3">
    <source>
        <dbReference type="ARBA" id="ARBA00022538"/>
    </source>
</evidence>
<dbReference type="RefSeq" id="WP_394847315.1">
    <property type="nucleotide sequence ID" value="NZ_CP089982.1"/>
</dbReference>
<evidence type="ECO:0000256" key="4">
    <source>
        <dbReference type="ARBA" id="ARBA00022692"/>
    </source>
</evidence>
<comment type="subunit">
    <text evidence="11">The system is composed of three essential subunits: KdpA, KdpB and KdpC.</text>
</comment>
<feature type="transmembrane region" description="Helical" evidence="11">
    <location>
        <begin position="26"/>
        <end position="47"/>
    </location>
</feature>
<keyword evidence="1 11" id="KW-0813">Transport</keyword>
<evidence type="ECO:0000313" key="12">
    <source>
        <dbReference type="EMBL" id="WXA96697.1"/>
    </source>
</evidence>
<keyword evidence="9 11" id="KW-0406">Ion transport</keyword>
<evidence type="ECO:0000256" key="11">
    <source>
        <dbReference type="HAMAP-Rule" id="MF_00276"/>
    </source>
</evidence>
<gene>
    <name evidence="11 12" type="primary">kdpC</name>
    <name evidence="12" type="ORF">LZC95_07590</name>
</gene>
<evidence type="ECO:0000256" key="5">
    <source>
        <dbReference type="ARBA" id="ARBA00022741"/>
    </source>
</evidence>
<comment type="subcellular location">
    <subcellularLocation>
        <location evidence="11">Cell membrane</location>
        <topology evidence="11">Single-pass membrane protein</topology>
    </subcellularLocation>
</comment>
<accession>A0ABZ2KGM3</accession>
<dbReference type="NCBIfam" id="TIGR00681">
    <property type="entry name" value="kdpC"/>
    <property type="match status" value="1"/>
</dbReference>
<dbReference type="Pfam" id="PF02669">
    <property type="entry name" value="KdpC"/>
    <property type="match status" value="1"/>
</dbReference>
<name>A0ABZ2KGM3_9BACT</name>
<dbReference type="PANTHER" id="PTHR30042:SF2">
    <property type="entry name" value="POTASSIUM-TRANSPORTING ATPASE KDPC SUBUNIT"/>
    <property type="match status" value="1"/>
</dbReference>
<dbReference type="Proteomes" id="UP001379533">
    <property type="component" value="Chromosome"/>
</dbReference>
<keyword evidence="2 11" id="KW-1003">Cell membrane</keyword>
<dbReference type="PANTHER" id="PTHR30042">
    <property type="entry name" value="POTASSIUM-TRANSPORTING ATPASE C CHAIN"/>
    <property type="match status" value="1"/>
</dbReference>
<evidence type="ECO:0000313" key="13">
    <source>
        <dbReference type="Proteomes" id="UP001379533"/>
    </source>
</evidence>
<keyword evidence="13" id="KW-1185">Reference proteome</keyword>
<keyword evidence="3 11" id="KW-0633">Potassium transport</keyword>
<keyword evidence="8 11" id="KW-1133">Transmembrane helix</keyword>
<comment type="function">
    <text evidence="11">Part of the high-affinity ATP-driven potassium transport (or Kdp) system, which catalyzes the hydrolysis of ATP coupled with the electrogenic transport of potassium into the cytoplasm. This subunit acts as a catalytic chaperone that increases the ATP-binding affinity of the ATP-hydrolyzing subunit KdpB by the formation of a transient KdpB/KdpC/ATP ternary complex.</text>
</comment>
<keyword evidence="10 11" id="KW-0472">Membrane</keyword>
<evidence type="ECO:0000256" key="7">
    <source>
        <dbReference type="ARBA" id="ARBA00022958"/>
    </source>
</evidence>
<evidence type="ECO:0000256" key="1">
    <source>
        <dbReference type="ARBA" id="ARBA00022448"/>
    </source>
</evidence>
<dbReference type="NCBIfam" id="NF001454">
    <property type="entry name" value="PRK00315.1"/>
    <property type="match status" value="1"/>
</dbReference>
<evidence type="ECO:0000256" key="9">
    <source>
        <dbReference type="ARBA" id="ARBA00023065"/>
    </source>
</evidence>
<keyword evidence="5 11" id="KW-0547">Nucleotide-binding</keyword>
<sequence length="210" mass="21893">MTASTNTAQQDSPVTSAEQPSFARQLVHAIGMLVILTVITGVVYPLVVTGVAQTLFKDKAEGSLIVKDGKVVGSHLLGQSFEDPKHFWGRLSATSPGPYNGASSSPANLGPTNEAETKAAQARIDALHEADPGNNAPIPVDLVTGSGSGLDPHISPAAAEYQVRRVARVRGIPEARVRELVAAHTQGRDLGILGEPAVNVLELNLALDAL</sequence>
<comment type="similarity">
    <text evidence="11">Belongs to the KdpC family.</text>
</comment>
<keyword evidence="6 11" id="KW-0067">ATP-binding</keyword>
<dbReference type="InterPro" id="IPR003820">
    <property type="entry name" value="KdpC"/>
</dbReference>
<evidence type="ECO:0000256" key="6">
    <source>
        <dbReference type="ARBA" id="ARBA00022840"/>
    </source>
</evidence>
<evidence type="ECO:0000256" key="8">
    <source>
        <dbReference type="ARBA" id="ARBA00022989"/>
    </source>
</evidence>
<reference evidence="12 13" key="1">
    <citation type="submission" date="2021-12" db="EMBL/GenBank/DDBJ databases">
        <title>Discovery of the Pendulisporaceae a myxobacterial family with distinct sporulation behavior and unique specialized metabolism.</title>
        <authorList>
            <person name="Garcia R."/>
            <person name="Popoff A."/>
            <person name="Bader C.D."/>
            <person name="Loehr J."/>
            <person name="Walesch S."/>
            <person name="Walt C."/>
            <person name="Boldt J."/>
            <person name="Bunk B."/>
            <person name="Haeckl F.J.F.P.J."/>
            <person name="Gunesch A.P."/>
            <person name="Birkelbach J."/>
            <person name="Nuebel U."/>
            <person name="Pietschmann T."/>
            <person name="Bach T."/>
            <person name="Mueller R."/>
        </authorList>
    </citation>
    <scope>NUCLEOTIDE SEQUENCE [LARGE SCALE GENOMIC DNA]</scope>
    <source>
        <strain evidence="12 13">MSr12523</strain>
    </source>
</reference>
<keyword evidence="4 11" id="KW-0812">Transmembrane</keyword>
<evidence type="ECO:0000256" key="10">
    <source>
        <dbReference type="ARBA" id="ARBA00023136"/>
    </source>
</evidence>
<dbReference type="EMBL" id="CP089982">
    <property type="protein sequence ID" value="WXA96697.1"/>
    <property type="molecule type" value="Genomic_DNA"/>
</dbReference>
<dbReference type="PIRSF" id="PIRSF001296">
    <property type="entry name" value="K_ATPase_KdpC"/>
    <property type="match status" value="1"/>
</dbReference>
<dbReference type="HAMAP" id="MF_00276">
    <property type="entry name" value="KdpC"/>
    <property type="match status" value="1"/>
</dbReference>
<evidence type="ECO:0000256" key="2">
    <source>
        <dbReference type="ARBA" id="ARBA00022475"/>
    </source>
</evidence>
<keyword evidence="7 11" id="KW-0630">Potassium</keyword>
<proteinExistence type="inferred from homology"/>
<protein>
    <recommendedName>
        <fullName evidence="11">Potassium-transporting ATPase KdpC subunit</fullName>
    </recommendedName>
    <alternativeName>
        <fullName evidence="11">ATP phosphohydrolase [potassium-transporting] C chain</fullName>
    </alternativeName>
    <alternativeName>
        <fullName evidence="11">Potassium-binding and translocating subunit C</fullName>
    </alternativeName>
    <alternativeName>
        <fullName evidence="11">Potassium-translocating ATPase C chain</fullName>
    </alternativeName>
</protein>
<organism evidence="12 13">
    <name type="scientific">Pendulispora brunnea</name>
    <dbReference type="NCBI Taxonomy" id="2905690"/>
    <lineage>
        <taxon>Bacteria</taxon>
        <taxon>Pseudomonadati</taxon>
        <taxon>Myxococcota</taxon>
        <taxon>Myxococcia</taxon>
        <taxon>Myxococcales</taxon>
        <taxon>Sorangiineae</taxon>
        <taxon>Pendulisporaceae</taxon>
        <taxon>Pendulispora</taxon>
    </lineage>
</organism>